<feature type="compositionally biased region" description="Low complexity" evidence="6">
    <location>
        <begin position="306"/>
        <end position="327"/>
    </location>
</feature>
<dbReference type="AlphaFoldDB" id="A0A1H1LJL5"/>
<dbReference type="Pfam" id="PF01510">
    <property type="entry name" value="Amidase_2"/>
    <property type="match status" value="1"/>
</dbReference>
<name>A0A1H1LJL5_BRESA</name>
<evidence type="ECO:0000256" key="2">
    <source>
        <dbReference type="ARBA" id="ARBA00007553"/>
    </source>
</evidence>
<keyword evidence="4" id="KW-0378">Hydrolase</keyword>
<feature type="compositionally biased region" description="Basic and acidic residues" evidence="6">
    <location>
        <begin position="532"/>
        <end position="546"/>
    </location>
</feature>
<dbReference type="InterPro" id="IPR002502">
    <property type="entry name" value="Amidase_domain"/>
</dbReference>
<dbReference type="PANTHER" id="PTHR11022:SF41">
    <property type="entry name" value="PEPTIDOGLYCAN-RECOGNITION PROTEIN LC-RELATED"/>
    <property type="match status" value="1"/>
</dbReference>
<feature type="signal peptide" evidence="7">
    <location>
        <begin position="1"/>
        <end position="29"/>
    </location>
</feature>
<dbReference type="RefSeq" id="WP_231938970.1">
    <property type="nucleotide sequence ID" value="NZ_LT629739.1"/>
</dbReference>
<dbReference type="SMART" id="SM00701">
    <property type="entry name" value="PGRP"/>
    <property type="match status" value="1"/>
</dbReference>
<gene>
    <name evidence="9" type="ORF">SAMN04489751_0315</name>
</gene>
<dbReference type="PROSITE" id="PS51935">
    <property type="entry name" value="NLPC_P60"/>
    <property type="match status" value="1"/>
</dbReference>
<keyword evidence="3" id="KW-0645">Protease</keyword>
<dbReference type="GO" id="GO:0006508">
    <property type="term" value="P:proteolysis"/>
    <property type="evidence" value="ECO:0007669"/>
    <property type="project" value="UniProtKB-KW"/>
</dbReference>
<evidence type="ECO:0000256" key="5">
    <source>
        <dbReference type="ARBA" id="ARBA00022807"/>
    </source>
</evidence>
<dbReference type="InterPro" id="IPR015510">
    <property type="entry name" value="PGRP"/>
</dbReference>
<comment type="similarity">
    <text evidence="1">Belongs to the peptidase C40 family.</text>
</comment>
<dbReference type="InterPro" id="IPR036505">
    <property type="entry name" value="Amidase/PGRP_sf"/>
</dbReference>
<feature type="compositionally biased region" description="Basic and acidic residues" evidence="6">
    <location>
        <begin position="142"/>
        <end position="163"/>
    </location>
</feature>
<dbReference type="STRING" id="629680.SAMN04489751_0315"/>
<feature type="compositionally biased region" description="Low complexity" evidence="6">
    <location>
        <begin position="115"/>
        <end position="128"/>
    </location>
</feature>
<dbReference type="SMART" id="SM00644">
    <property type="entry name" value="Ami_2"/>
    <property type="match status" value="1"/>
</dbReference>
<evidence type="ECO:0000256" key="1">
    <source>
        <dbReference type="ARBA" id="ARBA00007074"/>
    </source>
</evidence>
<feature type="compositionally biased region" description="Low complexity" evidence="6">
    <location>
        <begin position="340"/>
        <end position="355"/>
    </location>
</feature>
<evidence type="ECO:0000313" key="10">
    <source>
        <dbReference type="Proteomes" id="UP000199700"/>
    </source>
</evidence>
<dbReference type="GO" id="GO:0009253">
    <property type="term" value="P:peptidoglycan catabolic process"/>
    <property type="evidence" value="ECO:0007669"/>
    <property type="project" value="InterPro"/>
</dbReference>
<dbReference type="InterPro" id="IPR038765">
    <property type="entry name" value="Papain-like_cys_pep_sf"/>
</dbReference>
<keyword evidence="10" id="KW-1185">Reference proteome</keyword>
<dbReference type="GO" id="GO:0008745">
    <property type="term" value="F:N-acetylmuramoyl-L-alanine amidase activity"/>
    <property type="evidence" value="ECO:0007669"/>
    <property type="project" value="InterPro"/>
</dbReference>
<dbReference type="EMBL" id="LT629739">
    <property type="protein sequence ID" value="SDR74771.1"/>
    <property type="molecule type" value="Genomic_DNA"/>
</dbReference>
<dbReference type="InterPro" id="IPR006619">
    <property type="entry name" value="PGRP_domain_met/bac"/>
</dbReference>
<evidence type="ECO:0000256" key="4">
    <source>
        <dbReference type="ARBA" id="ARBA00022801"/>
    </source>
</evidence>
<feature type="chain" id="PRO_5009253551" evidence="7">
    <location>
        <begin position="30"/>
        <end position="935"/>
    </location>
</feature>
<sequence>MKYLLPTVAGCASVALVGTLAVTTTTAFAASTEPEVTQKALSVSEDGLNVPGARASSDSTANAANQSATSNLPNIFKSETAMASTQVPNTINVGVGASAAGGSTGSINPVSTGLSSAEDGSEAAASEDSTPKPDPSAPADESATKDDEASTDDKSKDSESSEDSKDDEGISGSVRQKTEDGVNIALISDVLDVPSKNPSLIGFTFSESKSNIRIQVRVKSGSDWGNWTSLDEEKQEQAKNKGSEPFTVSQASGVQMRILGDKAPSDAELVLVDPKHNPSDAAAVADNDPVEIEPQSSAPSEGAADTSEATPGSTSTAASTETVAASGQAKVTNQNYVPGSSSVNNVAKSNVPKPKIGSRKSWGAKSYNGSPDYASGIKKAVVHHTAGSNSYSAEDVPSILRGIQSYHQSGRGWDDIGYNVIADKYGRLWHARGGDIEKAVIGAHVAGHNTGTFGISVLGSYDKKAPPKKTRDAVASAIAWKLSMDGVKASKSTVVAHRDLANTSCPGDAFYSKMGEIRSTVSDIMKSGDLPSDEKKDDDKKDDKKEKPKPKTAIEQYAADHKKELGKATGKEHDLKGVDGARARAYEKGNVYWSKKTGAYHLSGAIKNSYKGDVVTQLGLPTANEKSGLKDGGAAQSFQKGKIYWSKDSGAHYTKGTLQNYWGDKGTVSGHLGYPESDPVYKDGRGEQLFEGARLVWAEGYGTTEFSPTGTISGGVVDDNAPGASDDANASGGADASAPPGDSPTDGGSAADSGEGSADDKDAKDDKKADEPKNDEPKADEPKDDDKSKDEKKDDDKSKSDEPKDDKKDEPSKAEKIQAQRDSIIKEAKSHLGVSYVWGGTSPTKGWDCSGYTQYVYGKNGIELPRTTSQQRNAGTVIPTEDAKPGDLIWIPGHIGIISENEGKMYDAGSSRTNTTERSYSWMLDRGAKVIRVVG</sequence>
<dbReference type="GO" id="GO:0008270">
    <property type="term" value="F:zinc ion binding"/>
    <property type="evidence" value="ECO:0007669"/>
    <property type="project" value="InterPro"/>
</dbReference>
<feature type="region of interest" description="Disordered" evidence="6">
    <location>
        <begin position="220"/>
        <end position="260"/>
    </location>
</feature>
<evidence type="ECO:0000256" key="6">
    <source>
        <dbReference type="SAM" id="MobiDB-lite"/>
    </source>
</evidence>
<dbReference type="PANTHER" id="PTHR11022">
    <property type="entry name" value="PEPTIDOGLYCAN RECOGNITION PROTEIN"/>
    <property type="match status" value="1"/>
</dbReference>
<accession>A0A1H1LJL5</accession>
<feature type="domain" description="NlpC/P60" evidence="8">
    <location>
        <begin position="818"/>
        <end position="934"/>
    </location>
</feature>
<organism evidence="9 10">
    <name type="scientific">Brevibacterium sandarakinum</name>
    <dbReference type="NCBI Taxonomy" id="629680"/>
    <lineage>
        <taxon>Bacteria</taxon>
        <taxon>Bacillati</taxon>
        <taxon>Actinomycetota</taxon>
        <taxon>Actinomycetes</taxon>
        <taxon>Micrococcales</taxon>
        <taxon>Brevibacteriaceae</taxon>
        <taxon>Brevibacterium</taxon>
    </lineage>
</organism>
<feature type="region of interest" description="Disordered" evidence="6">
    <location>
        <begin position="522"/>
        <end position="556"/>
    </location>
</feature>
<feature type="compositionally biased region" description="Basic and acidic residues" evidence="6">
    <location>
        <begin position="231"/>
        <end position="242"/>
    </location>
</feature>
<dbReference type="Proteomes" id="UP000199700">
    <property type="component" value="Chromosome"/>
</dbReference>
<dbReference type="SUPFAM" id="SSF55846">
    <property type="entry name" value="N-acetylmuramoyl-L-alanine amidase-like"/>
    <property type="match status" value="1"/>
</dbReference>
<reference evidence="9" key="1">
    <citation type="submission" date="2016-10" db="EMBL/GenBank/DDBJ databases">
        <authorList>
            <person name="Varghese N."/>
            <person name="Submissions S."/>
        </authorList>
    </citation>
    <scope>NUCLEOTIDE SEQUENCE [LARGE SCALE GENOMIC DNA]</scope>
    <source>
        <strain evidence="9">DSM 22082</strain>
    </source>
</reference>
<feature type="region of interest" description="Disordered" evidence="6">
    <location>
        <begin position="706"/>
        <end position="818"/>
    </location>
</feature>
<dbReference type="InterPro" id="IPR013207">
    <property type="entry name" value="LGFP"/>
</dbReference>
<protein>
    <submittedName>
        <fullName evidence="9">LGFP repeat-containing protein</fullName>
    </submittedName>
</protein>
<proteinExistence type="inferred from homology"/>
<feature type="compositionally biased region" description="Basic and acidic residues" evidence="6">
    <location>
        <begin position="758"/>
        <end position="818"/>
    </location>
</feature>
<dbReference type="SUPFAM" id="SSF54001">
    <property type="entry name" value="Cysteine proteinases"/>
    <property type="match status" value="1"/>
</dbReference>
<feature type="region of interest" description="Disordered" evidence="6">
    <location>
        <begin position="100"/>
        <end position="177"/>
    </location>
</feature>
<feature type="compositionally biased region" description="Polar residues" evidence="6">
    <location>
        <begin position="329"/>
        <end position="339"/>
    </location>
</feature>
<dbReference type="Pfam" id="PF00877">
    <property type="entry name" value="NLPC_P60"/>
    <property type="match status" value="1"/>
</dbReference>
<keyword evidence="5" id="KW-0788">Thiol protease</keyword>
<dbReference type="Gene3D" id="3.90.1720.10">
    <property type="entry name" value="endopeptidase domain like (from Nostoc punctiforme)"/>
    <property type="match status" value="1"/>
</dbReference>
<evidence type="ECO:0000256" key="3">
    <source>
        <dbReference type="ARBA" id="ARBA00022670"/>
    </source>
</evidence>
<dbReference type="Gene3D" id="3.40.80.10">
    <property type="entry name" value="Peptidoglycan recognition protein-like"/>
    <property type="match status" value="1"/>
</dbReference>
<evidence type="ECO:0000256" key="7">
    <source>
        <dbReference type="SAM" id="SignalP"/>
    </source>
</evidence>
<dbReference type="Pfam" id="PF08310">
    <property type="entry name" value="LGFP"/>
    <property type="match status" value="2"/>
</dbReference>
<dbReference type="CDD" id="cd06583">
    <property type="entry name" value="PGRP"/>
    <property type="match status" value="1"/>
</dbReference>
<comment type="similarity">
    <text evidence="2">Belongs to the N-acetylmuramoyl-L-alanine amidase 2 family.</text>
</comment>
<evidence type="ECO:0000259" key="8">
    <source>
        <dbReference type="PROSITE" id="PS51935"/>
    </source>
</evidence>
<dbReference type="InterPro" id="IPR000064">
    <property type="entry name" value="NLP_P60_dom"/>
</dbReference>
<dbReference type="GO" id="GO:0008234">
    <property type="term" value="F:cysteine-type peptidase activity"/>
    <property type="evidence" value="ECO:0007669"/>
    <property type="project" value="UniProtKB-KW"/>
</dbReference>
<feature type="compositionally biased region" description="Low complexity" evidence="6">
    <location>
        <begin position="718"/>
        <end position="756"/>
    </location>
</feature>
<keyword evidence="7" id="KW-0732">Signal</keyword>
<evidence type="ECO:0000313" key="9">
    <source>
        <dbReference type="EMBL" id="SDR74771.1"/>
    </source>
</evidence>
<feature type="region of interest" description="Disordered" evidence="6">
    <location>
        <begin position="277"/>
        <end position="365"/>
    </location>
</feature>